<reference evidence="2" key="1">
    <citation type="journal article" date="2016" name="Nature">
        <title>Genome evolution in the allotetraploid frog Xenopus laevis.</title>
        <authorList>
            <person name="Session A.M."/>
            <person name="Uno Y."/>
            <person name="Kwon T."/>
            <person name="Chapman J.A."/>
            <person name="Toyoda A."/>
            <person name="Takahashi S."/>
            <person name="Fukui A."/>
            <person name="Hikosaka A."/>
            <person name="Suzuki A."/>
            <person name="Kondo M."/>
            <person name="van Heeringen S.J."/>
            <person name="Quigley I."/>
            <person name="Heinz S."/>
            <person name="Ogino H."/>
            <person name="Ochi H."/>
            <person name="Hellsten U."/>
            <person name="Lyons J.B."/>
            <person name="Simakov O."/>
            <person name="Putnam N."/>
            <person name="Stites J."/>
            <person name="Kuroki Y."/>
            <person name="Tanaka T."/>
            <person name="Michiue T."/>
            <person name="Watanabe M."/>
            <person name="Bogdanovic O."/>
            <person name="Lister R."/>
            <person name="Georgiou G."/>
            <person name="Paranjpe S.S."/>
            <person name="van Kruijsbergen I."/>
            <person name="Shu S."/>
            <person name="Carlson J."/>
            <person name="Kinoshita T."/>
            <person name="Ohta Y."/>
            <person name="Mawaribuchi S."/>
            <person name="Jenkins J."/>
            <person name="Grimwood J."/>
            <person name="Schmutz J."/>
            <person name="Mitros T."/>
            <person name="Mozaffari S.V."/>
            <person name="Suzuki Y."/>
            <person name="Haramoto Y."/>
            <person name="Yamamoto T.S."/>
            <person name="Takagi C."/>
            <person name="Heald R."/>
            <person name="Miller K."/>
            <person name="Haudenschild C."/>
            <person name="Kitzman J."/>
            <person name="Nakayama T."/>
            <person name="Izutsu Y."/>
            <person name="Robert J."/>
            <person name="Fortriede J."/>
            <person name="Burns K."/>
            <person name="Lotay V."/>
            <person name="Karimi K."/>
            <person name="Yasuoka Y."/>
            <person name="Dichmann D.S."/>
            <person name="Flajnik M.F."/>
            <person name="Houston D.W."/>
            <person name="Shendure J."/>
            <person name="DuPasquier L."/>
            <person name="Vize P.D."/>
            <person name="Zorn A.M."/>
            <person name="Ito M."/>
            <person name="Marcotte E.M."/>
            <person name="Wallingford J.B."/>
            <person name="Ito Y."/>
            <person name="Asashima M."/>
            <person name="Ueno N."/>
            <person name="Matsuda Y."/>
            <person name="Veenstra G.J."/>
            <person name="Fujiyama A."/>
            <person name="Harland R.M."/>
            <person name="Taira M."/>
            <person name="Rokhsar D.S."/>
        </authorList>
    </citation>
    <scope>NUCLEOTIDE SEQUENCE [LARGE SCALE GENOMIC DNA]</scope>
    <source>
        <strain evidence="2">J</strain>
    </source>
</reference>
<dbReference type="EMBL" id="CM004466">
    <property type="protein sequence ID" value="OCU02465.1"/>
    <property type="molecule type" value="Genomic_DNA"/>
</dbReference>
<dbReference type="OMA" id="DVVLHYQ"/>
<evidence type="ECO:0008006" key="3">
    <source>
        <dbReference type="Google" id="ProtNLM"/>
    </source>
</evidence>
<organism evidence="1 2">
    <name type="scientific">Xenopus laevis</name>
    <name type="common">African clawed frog</name>
    <dbReference type="NCBI Taxonomy" id="8355"/>
    <lineage>
        <taxon>Eukaryota</taxon>
        <taxon>Metazoa</taxon>
        <taxon>Chordata</taxon>
        <taxon>Craniata</taxon>
        <taxon>Vertebrata</taxon>
        <taxon>Euteleostomi</taxon>
        <taxon>Amphibia</taxon>
        <taxon>Batrachia</taxon>
        <taxon>Anura</taxon>
        <taxon>Pipoidea</taxon>
        <taxon>Pipidae</taxon>
        <taxon>Xenopodinae</taxon>
        <taxon>Xenopus</taxon>
        <taxon>Xenopus</taxon>
    </lineage>
</organism>
<dbReference type="InterPro" id="IPR039996">
    <property type="entry name" value="Shieldin_RINN1"/>
</dbReference>
<sequence length="248" mass="28478">MEVLLHYRPYSKQEELQRIAEAALEEFPTRSLPTFVPWFPCHVNNCILKPARCAPSVFKEDISQYAHGSLDLEQHDPINNYNSTIGLLEFQPNVRTKQEVLFSLENHTNLGKQSPIGKTHGVGNLTLRRSWSICTLRGTSQDQITPISPELKNKLEELKLPLFHRGKWIIPPSVCASSLEKIWGKLNSMLRHHYIPNCNATMQSDVCEIWVFCDLLYCEYTGQVLKTKLQLTGRIDFIVRKYGVILTL</sequence>
<name>A0A974E2A9_XENLA</name>
<gene>
    <name evidence="1" type="ORF">XELAEV_18008228mg</name>
</gene>
<dbReference type="PANTHER" id="PTHR41404">
    <property type="entry name" value="SHIELDIN COMPLEX SUBUNIT 3"/>
    <property type="match status" value="1"/>
</dbReference>
<evidence type="ECO:0000313" key="2">
    <source>
        <dbReference type="Proteomes" id="UP000694892"/>
    </source>
</evidence>
<dbReference type="CDD" id="cd22293">
    <property type="entry name" value="RBD_SHLD3_N"/>
    <property type="match status" value="1"/>
</dbReference>
<dbReference type="GO" id="GO:0045830">
    <property type="term" value="P:positive regulation of isotype switching"/>
    <property type="evidence" value="ECO:0007669"/>
    <property type="project" value="TreeGrafter"/>
</dbReference>
<protein>
    <recommendedName>
        <fullName evidence="3">Shieldin complex subunit 3</fullName>
    </recommendedName>
</protein>
<dbReference type="GO" id="GO:2001034">
    <property type="term" value="P:positive regulation of double-strand break repair via nonhomologous end joining"/>
    <property type="evidence" value="ECO:0007669"/>
    <property type="project" value="TreeGrafter"/>
</dbReference>
<dbReference type="Proteomes" id="UP000694892">
    <property type="component" value="Chromosome 1L"/>
</dbReference>
<dbReference type="GO" id="GO:2000042">
    <property type="term" value="P:negative regulation of double-strand break repair via homologous recombination"/>
    <property type="evidence" value="ECO:0007669"/>
    <property type="project" value="TreeGrafter"/>
</dbReference>
<proteinExistence type="predicted"/>
<dbReference type="AlphaFoldDB" id="A0A974E2A9"/>
<accession>A0A974E2A9</accession>
<dbReference type="PANTHER" id="PTHR41404:SF1">
    <property type="entry name" value="SHIELDIN COMPLEX SUBUNIT 3"/>
    <property type="match status" value="1"/>
</dbReference>
<evidence type="ECO:0000313" key="1">
    <source>
        <dbReference type="EMBL" id="OCU02465.1"/>
    </source>
</evidence>